<dbReference type="Gene3D" id="1.25.40.10">
    <property type="entry name" value="Tetratricopeptide repeat domain"/>
    <property type="match status" value="1"/>
</dbReference>
<dbReference type="InterPro" id="IPR011990">
    <property type="entry name" value="TPR-like_helical_dom_sf"/>
</dbReference>
<gene>
    <name evidence="2" type="ORF">ACFONL_16655</name>
</gene>
<feature type="compositionally biased region" description="Basic and acidic residues" evidence="1">
    <location>
        <begin position="13"/>
        <end position="23"/>
    </location>
</feature>
<accession>A0ABV7ULF0</accession>
<dbReference type="Pfam" id="PF08238">
    <property type="entry name" value="Sel1"/>
    <property type="match status" value="4"/>
</dbReference>
<dbReference type="SUPFAM" id="SSF81901">
    <property type="entry name" value="HCP-like"/>
    <property type="match status" value="1"/>
</dbReference>
<dbReference type="InterPro" id="IPR052945">
    <property type="entry name" value="Mitotic_Regulator"/>
</dbReference>
<dbReference type="Proteomes" id="UP001595704">
    <property type="component" value="Unassembled WGS sequence"/>
</dbReference>
<dbReference type="RefSeq" id="WP_210319803.1">
    <property type="nucleotide sequence ID" value="NZ_BNCG01000003.1"/>
</dbReference>
<organism evidence="2 3">
    <name type="scientific">Camelimonas fluminis</name>
    <dbReference type="NCBI Taxonomy" id="1576911"/>
    <lineage>
        <taxon>Bacteria</taxon>
        <taxon>Pseudomonadati</taxon>
        <taxon>Pseudomonadota</taxon>
        <taxon>Alphaproteobacteria</taxon>
        <taxon>Hyphomicrobiales</taxon>
        <taxon>Chelatococcaceae</taxon>
        <taxon>Camelimonas</taxon>
    </lineage>
</organism>
<dbReference type="InterPro" id="IPR006597">
    <property type="entry name" value="Sel1-like"/>
</dbReference>
<dbReference type="PANTHER" id="PTHR43628:SF1">
    <property type="entry name" value="CHITIN SYNTHASE REGULATORY FACTOR 2-RELATED"/>
    <property type="match status" value="1"/>
</dbReference>
<proteinExistence type="predicted"/>
<evidence type="ECO:0000313" key="2">
    <source>
        <dbReference type="EMBL" id="MFC3638972.1"/>
    </source>
</evidence>
<name>A0ABV7ULF0_9HYPH</name>
<reference evidence="3" key="1">
    <citation type="journal article" date="2019" name="Int. J. Syst. Evol. Microbiol.">
        <title>The Global Catalogue of Microorganisms (GCM) 10K type strain sequencing project: providing services to taxonomists for standard genome sequencing and annotation.</title>
        <authorList>
            <consortium name="The Broad Institute Genomics Platform"/>
            <consortium name="The Broad Institute Genome Sequencing Center for Infectious Disease"/>
            <person name="Wu L."/>
            <person name="Ma J."/>
        </authorList>
    </citation>
    <scope>NUCLEOTIDE SEQUENCE [LARGE SCALE GENOMIC DNA]</scope>
    <source>
        <strain evidence="3">KCTC 42282</strain>
    </source>
</reference>
<dbReference type="PANTHER" id="PTHR43628">
    <property type="entry name" value="ACTIVATOR OF C KINASE PROTEIN 1-RELATED"/>
    <property type="match status" value="1"/>
</dbReference>
<feature type="region of interest" description="Disordered" evidence="1">
    <location>
        <begin position="1"/>
        <end position="23"/>
    </location>
</feature>
<evidence type="ECO:0000313" key="3">
    <source>
        <dbReference type="Proteomes" id="UP001595704"/>
    </source>
</evidence>
<keyword evidence="3" id="KW-1185">Reference proteome</keyword>
<dbReference type="SMART" id="SM00671">
    <property type="entry name" value="SEL1"/>
    <property type="match status" value="5"/>
</dbReference>
<evidence type="ECO:0000256" key="1">
    <source>
        <dbReference type="SAM" id="MobiDB-lite"/>
    </source>
</evidence>
<protein>
    <submittedName>
        <fullName evidence="2">Tetratricopeptide repeat protein</fullName>
    </submittedName>
</protein>
<sequence length="231" mass="24455">MREDSAPIQKGAPPDDARRRAGRVEKTVDVQLALGQTALDRGEFAAALEWFRAAARGGDARALNMVGRCLEHGWGVAASPAQAAEWYRRAAAMGDAWAMFNLGDLYMRGAGVARDDAAAFDLYAESARRGNAKALNMLGLFQEDGRFAPPDPAAARALYQAAAKGGDCWGAFNLGRLLADAGDTAAALPWFDRAMAAGFPGFWRMFGEALAGHADPRLDALGRAALARVGA</sequence>
<dbReference type="EMBL" id="JBHRYC010000086">
    <property type="protein sequence ID" value="MFC3638972.1"/>
    <property type="molecule type" value="Genomic_DNA"/>
</dbReference>
<comment type="caution">
    <text evidence="2">The sequence shown here is derived from an EMBL/GenBank/DDBJ whole genome shotgun (WGS) entry which is preliminary data.</text>
</comment>